<dbReference type="EMBL" id="MU167319">
    <property type="protein sequence ID" value="KAG0143436.1"/>
    <property type="molecule type" value="Genomic_DNA"/>
</dbReference>
<dbReference type="AlphaFoldDB" id="A0A9P6T8W4"/>
<sequence length="197" mass="21962">MNILWLMLDPKHIPVRNQLELVNGLCDPQNAAIISRKLCLFPLPLIYLTSSSEGPIIIRLNSALSFQAVAGSDSHQANLAIRNRVTGLRPMTCKMAPMLVEAVMTQLPFRLPQTFNPSTVTPGQISGHGYHQIPEINSAPFNAQRPHLVLRTAGTLLALLENNSEIFDSTDWACLLFFSFPMTLLNIFYWHPDGDIL</sequence>
<evidence type="ECO:0000313" key="1">
    <source>
        <dbReference type="EMBL" id="KAG0143436.1"/>
    </source>
</evidence>
<reference evidence="1" key="1">
    <citation type="submission" date="2013-11" db="EMBL/GenBank/DDBJ databases">
        <title>Genome sequence of the fusiform rust pathogen reveals effectors for host alternation and coevolution with pine.</title>
        <authorList>
            <consortium name="DOE Joint Genome Institute"/>
            <person name="Smith K."/>
            <person name="Pendleton A."/>
            <person name="Kubisiak T."/>
            <person name="Anderson C."/>
            <person name="Salamov A."/>
            <person name="Aerts A."/>
            <person name="Riley R."/>
            <person name="Clum A."/>
            <person name="Lindquist E."/>
            <person name="Ence D."/>
            <person name="Campbell M."/>
            <person name="Kronenberg Z."/>
            <person name="Feau N."/>
            <person name="Dhillon B."/>
            <person name="Hamelin R."/>
            <person name="Burleigh J."/>
            <person name="Smith J."/>
            <person name="Yandell M."/>
            <person name="Nelson C."/>
            <person name="Grigoriev I."/>
            <person name="Davis J."/>
        </authorList>
    </citation>
    <scope>NUCLEOTIDE SEQUENCE</scope>
    <source>
        <strain evidence="1">G11</strain>
    </source>
</reference>
<proteinExistence type="predicted"/>
<dbReference type="Proteomes" id="UP000886653">
    <property type="component" value="Unassembled WGS sequence"/>
</dbReference>
<evidence type="ECO:0000313" key="2">
    <source>
        <dbReference type="Proteomes" id="UP000886653"/>
    </source>
</evidence>
<organism evidence="1 2">
    <name type="scientific">Cronartium quercuum f. sp. fusiforme G11</name>
    <dbReference type="NCBI Taxonomy" id="708437"/>
    <lineage>
        <taxon>Eukaryota</taxon>
        <taxon>Fungi</taxon>
        <taxon>Dikarya</taxon>
        <taxon>Basidiomycota</taxon>
        <taxon>Pucciniomycotina</taxon>
        <taxon>Pucciniomycetes</taxon>
        <taxon>Pucciniales</taxon>
        <taxon>Coleosporiaceae</taxon>
        <taxon>Cronartium</taxon>
    </lineage>
</organism>
<protein>
    <submittedName>
        <fullName evidence="1">Uncharacterized protein</fullName>
    </submittedName>
</protein>
<gene>
    <name evidence="1" type="ORF">CROQUDRAFT_96299</name>
</gene>
<name>A0A9P6T8W4_9BASI</name>
<keyword evidence="2" id="KW-1185">Reference proteome</keyword>
<comment type="caution">
    <text evidence="1">The sequence shown here is derived from an EMBL/GenBank/DDBJ whole genome shotgun (WGS) entry which is preliminary data.</text>
</comment>
<accession>A0A9P6T8W4</accession>